<reference evidence="2 3" key="1">
    <citation type="submission" date="2019-02" db="EMBL/GenBank/DDBJ databases">
        <title>Novel genomic isolates of S. pyogenes and S. dysgalactiae subsp. equisimilis associated to necrotising fasciitis (NSTI).</title>
        <authorList>
            <person name="Barrantes I."/>
        </authorList>
    </citation>
    <scope>NUCLEOTIDE SEQUENCE [LARGE SCALE GENOMIC DNA]</scope>
    <source>
        <strain evidence="2 3">SPY5003</strain>
    </source>
</reference>
<evidence type="ECO:0000256" key="1">
    <source>
        <dbReference type="ARBA" id="ARBA00022679"/>
    </source>
</evidence>
<proteinExistence type="predicted"/>
<evidence type="ECO:0000313" key="2">
    <source>
        <dbReference type="EMBL" id="TYK92509.1"/>
    </source>
</evidence>
<name>A0A5S4TDM7_STRPY</name>
<dbReference type="EMBL" id="SJLI01000170">
    <property type="protein sequence ID" value="TYK92509.1"/>
    <property type="molecule type" value="Genomic_DNA"/>
</dbReference>
<dbReference type="Gene3D" id="3.40.1180.10">
    <property type="entry name" value="Decaprenyl diphosphate synthase-like"/>
    <property type="match status" value="1"/>
</dbReference>
<organism evidence="2 3">
    <name type="scientific">Streptococcus pyogenes</name>
    <dbReference type="NCBI Taxonomy" id="1314"/>
    <lineage>
        <taxon>Bacteria</taxon>
        <taxon>Bacillati</taxon>
        <taxon>Bacillota</taxon>
        <taxon>Bacilli</taxon>
        <taxon>Lactobacillales</taxon>
        <taxon>Streptococcaceae</taxon>
        <taxon>Streptococcus</taxon>
    </lineage>
</organism>
<dbReference type="InterPro" id="IPR036424">
    <property type="entry name" value="UPP_synth-like_sf"/>
</dbReference>
<dbReference type="EC" id="2.5.1.31" evidence="2"/>
<keyword evidence="1 2" id="KW-0808">Transferase</keyword>
<gene>
    <name evidence="2" type="ORF">E0F67_09960</name>
</gene>
<dbReference type="GO" id="GO:0005829">
    <property type="term" value="C:cytosol"/>
    <property type="evidence" value="ECO:0007669"/>
    <property type="project" value="TreeGrafter"/>
</dbReference>
<dbReference type="GO" id="GO:0016094">
    <property type="term" value="P:polyprenol biosynthetic process"/>
    <property type="evidence" value="ECO:0007669"/>
    <property type="project" value="TreeGrafter"/>
</dbReference>
<dbReference type="SUPFAM" id="SSF64005">
    <property type="entry name" value="Undecaprenyl diphosphate synthase"/>
    <property type="match status" value="1"/>
</dbReference>
<dbReference type="GO" id="GO:0000287">
    <property type="term" value="F:magnesium ion binding"/>
    <property type="evidence" value="ECO:0007669"/>
    <property type="project" value="TreeGrafter"/>
</dbReference>
<dbReference type="AlphaFoldDB" id="A0A5S4TDM7"/>
<protein>
    <submittedName>
        <fullName evidence="2">Isoprenyl transferase</fullName>
        <ecNumber evidence="2">2.5.1.31</ecNumber>
    </submittedName>
</protein>
<dbReference type="Proteomes" id="UP000325300">
    <property type="component" value="Unassembled WGS sequence"/>
</dbReference>
<dbReference type="GO" id="GO:0008834">
    <property type="term" value="F:ditrans,polycis-undecaprenyl-diphosphate synthase [(2E,6E)-farnesyl-diphosphate specific] activity"/>
    <property type="evidence" value="ECO:0007669"/>
    <property type="project" value="UniProtKB-EC"/>
</dbReference>
<dbReference type="InterPro" id="IPR001441">
    <property type="entry name" value="UPP_synth-like"/>
</dbReference>
<dbReference type="PANTHER" id="PTHR10291">
    <property type="entry name" value="DEHYDRODOLICHYL DIPHOSPHATE SYNTHASE FAMILY MEMBER"/>
    <property type="match status" value="1"/>
</dbReference>
<dbReference type="Pfam" id="PF01255">
    <property type="entry name" value="Prenyltransf"/>
    <property type="match status" value="1"/>
</dbReference>
<sequence length="49" mass="5616">MFGLKAKSKKVVLDKIPKHIGIIMDGNWRWAKKRLKPRVFGHKAGMDAL</sequence>
<feature type="non-terminal residue" evidence="2">
    <location>
        <position position="49"/>
    </location>
</feature>
<dbReference type="PANTHER" id="PTHR10291:SF0">
    <property type="entry name" value="DEHYDRODOLICHYL DIPHOSPHATE SYNTHASE 2"/>
    <property type="match status" value="1"/>
</dbReference>
<dbReference type="RefSeq" id="WP_187417527.1">
    <property type="nucleotide sequence ID" value="NZ_SJLI01000170.1"/>
</dbReference>
<dbReference type="GO" id="GO:0030145">
    <property type="term" value="F:manganese ion binding"/>
    <property type="evidence" value="ECO:0007669"/>
    <property type="project" value="TreeGrafter"/>
</dbReference>
<comment type="caution">
    <text evidence="2">The sequence shown here is derived from an EMBL/GenBank/DDBJ whole genome shotgun (WGS) entry which is preliminary data.</text>
</comment>
<evidence type="ECO:0000313" key="3">
    <source>
        <dbReference type="Proteomes" id="UP000325300"/>
    </source>
</evidence>
<accession>A0A5S4TDM7</accession>